<keyword evidence="3" id="KW-1185">Reference proteome</keyword>
<name>A0AAV2IHI1_LYMST</name>
<evidence type="ECO:0000313" key="2">
    <source>
        <dbReference type="EMBL" id="CAL1545542.1"/>
    </source>
</evidence>
<feature type="compositionally biased region" description="Polar residues" evidence="1">
    <location>
        <begin position="308"/>
        <end position="331"/>
    </location>
</feature>
<dbReference type="EMBL" id="CAXITT010000720">
    <property type="protein sequence ID" value="CAL1545542.1"/>
    <property type="molecule type" value="Genomic_DNA"/>
</dbReference>
<feature type="region of interest" description="Disordered" evidence="1">
    <location>
        <begin position="157"/>
        <end position="180"/>
    </location>
</feature>
<feature type="compositionally biased region" description="Basic and acidic residues" evidence="1">
    <location>
        <begin position="105"/>
        <end position="119"/>
    </location>
</feature>
<feature type="compositionally biased region" description="Polar residues" evidence="1">
    <location>
        <begin position="65"/>
        <end position="74"/>
    </location>
</feature>
<accession>A0AAV2IHI1</accession>
<proteinExistence type="predicted"/>
<feature type="non-terminal residue" evidence="2">
    <location>
        <position position="331"/>
    </location>
</feature>
<feature type="region of interest" description="Disordered" evidence="1">
    <location>
        <begin position="1"/>
        <end position="119"/>
    </location>
</feature>
<evidence type="ECO:0000256" key="1">
    <source>
        <dbReference type="SAM" id="MobiDB-lite"/>
    </source>
</evidence>
<feature type="region of interest" description="Disordered" evidence="1">
    <location>
        <begin position="211"/>
        <end position="331"/>
    </location>
</feature>
<dbReference type="AlphaFoldDB" id="A0AAV2IHI1"/>
<gene>
    <name evidence="2" type="ORF">GSLYS_00019025001</name>
</gene>
<dbReference type="Proteomes" id="UP001497497">
    <property type="component" value="Unassembled WGS sequence"/>
</dbReference>
<sequence>MQDPSNNDPFAGDPWPQHEIPEPIMEENGVRSGASDNSHGESEKEQLLGGTNGAGPDAKGDHINESSFEVNAPSNRGKPPLFNILNTRLQSHQKDDKAKGSNNEHATESERHVSFKTDDNYEKLDSEPIEFVFLPKKAAKFGRGSSSTDFFEHLLQEKDDPFDDETDSPELPHAVGSIQTKDTIENLQEKQEHKISYGILKSEQGNRSFLKDRLTASLRGKQSSAPVKGSEKSPLLGKHSSPESPVSLINSSHPRHSLKDEETPNLSSPTRSYNSSEDDSQFHNISEDTDQHPSPSILSEEGEGVCSKYSQLSDHGSSTSSPLTSGENGEK</sequence>
<feature type="compositionally biased region" description="Polar residues" evidence="1">
    <location>
        <begin position="242"/>
        <end position="252"/>
    </location>
</feature>
<feature type="compositionally biased region" description="Polar residues" evidence="1">
    <location>
        <begin position="264"/>
        <end position="275"/>
    </location>
</feature>
<protein>
    <submittedName>
        <fullName evidence="2">Uncharacterized protein</fullName>
    </submittedName>
</protein>
<comment type="caution">
    <text evidence="2">The sequence shown here is derived from an EMBL/GenBank/DDBJ whole genome shotgun (WGS) entry which is preliminary data.</text>
</comment>
<reference evidence="2 3" key="1">
    <citation type="submission" date="2024-04" db="EMBL/GenBank/DDBJ databases">
        <authorList>
            <consortium name="Genoscope - CEA"/>
            <person name="William W."/>
        </authorList>
    </citation>
    <scope>NUCLEOTIDE SEQUENCE [LARGE SCALE GENOMIC DNA]</scope>
</reference>
<organism evidence="2 3">
    <name type="scientific">Lymnaea stagnalis</name>
    <name type="common">Great pond snail</name>
    <name type="synonym">Helix stagnalis</name>
    <dbReference type="NCBI Taxonomy" id="6523"/>
    <lineage>
        <taxon>Eukaryota</taxon>
        <taxon>Metazoa</taxon>
        <taxon>Spiralia</taxon>
        <taxon>Lophotrochozoa</taxon>
        <taxon>Mollusca</taxon>
        <taxon>Gastropoda</taxon>
        <taxon>Heterobranchia</taxon>
        <taxon>Euthyneura</taxon>
        <taxon>Panpulmonata</taxon>
        <taxon>Hygrophila</taxon>
        <taxon>Lymnaeoidea</taxon>
        <taxon>Lymnaeidae</taxon>
        <taxon>Lymnaea</taxon>
    </lineage>
</organism>
<evidence type="ECO:0000313" key="3">
    <source>
        <dbReference type="Proteomes" id="UP001497497"/>
    </source>
</evidence>